<keyword evidence="3" id="KW-1185">Reference proteome</keyword>
<sequence length="341" mass="37818">MRIIILFTVLLSNLIVSPLTWAKPIAQILNDQAWSFSEPLKIDPLNISGVVITDNFMALATDEGNQIQIFKADNKKSWKSINVIQLSDDSEEMDIEALAWQAPYLYALGSHSAKRKKLKNSLNQKDNIARLQTIYAEPARQKLVRLELDSAARVIQQQSLSIQQELTRHPLLKPFIGLPSKENGIDIEGLAIDGQGRLLLGFRGPVFRGNIVPILRLKLAKNRFAIKKSKLLYITTAGNGVRGLSEVPLSKPEQFLVLSGAVGDQPLPYQVSLWNAENAITANDTPSDNLIHLCDLPPSSGKPEGIQFIKKQAHSIDFLIVQDGLKNGQAHLYRCPIKTHG</sequence>
<dbReference type="Pfam" id="PF12275">
    <property type="entry name" value="DUF3616"/>
    <property type="match status" value="1"/>
</dbReference>
<evidence type="ECO:0000313" key="3">
    <source>
        <dbReference type="Proteomes" id="UP001054820"/>
    </source>
</evidence>
<protein>
    <recommendedName>
        <fullName evidence="1">DUF3616 domain-containing protein</fullName>
    </recommendedName>
</protein>
<gene>
    <name evidence="2" type="ORF">THMIRHAM_02250</name>
</gene>
<name>A0ABM7MAV8_9GAMM</name>
<proteinExistence type="predicted"/>
<reference evidence="2" key="1">
    <citation type="journal article" date="2022" name="Arch. Microbiol.">
        <title>Thiomicrorhabdus immobilis sp. nov., a mesophilic sulfur-oxidizing bacterium isolated from sediment of a brackish lake in northern Japan.</title>
        <authorList>
            <person name="Kojima H."/>
            <person name="Mochizuki J."/>
            <person name="Kanda M."/>
            <person name="Watanabe T."/>
            <person name="Fukui M."/>
        </authorList>
    </citation>
    <scope>NUCLEOTIDE SEQUENCE</scope>
    <source>
        <strain evidence="2">Am19</strain>
    </source>
</reference>
<dbReference type="EMBL" id="AP024202">
    <property type="protein sequence ID" value="BCN92440.1"/>
    <property type="molecule type" value="Genomic_DNA"/>
</dbReference>
<accession>A0ABM7MAV8</accession>
<organism evidence="2 3">
    <name type="scientific">Thiomicrorhabdus immobilis</name>
    <dbReference type="NCBI Taxonomy" id="2791037"/>
    <lineage>
        <taxon>Bacteria</taxon>
        <taxon>Pseudomonadati</taxon>
        <taxon>Pseudomonadota</taxon>
        <taxon>Gammaproteobacteria</taxon>
        <taxon>Thiotrichales</taxon>
        <taxon>Piscirickettsiaceae</taxon>
        <taxon>Thiomicrorhabdus</taxon>
    </lineage>
</organism>
<evidence type="ECO:0000313" key="2">
    <source>
        <dbReference type="EMBL" id="BCN92440.1"/>
    </source>
</evidence>
<dbReference type="RefSeq" id="WP_237262140.1">
    <property type="nucleotide sequence ID" value="NZ_AP024202.1"/>
</dbReference>
<dbReference type="InterPro" id="IPR022060">
    <property type="entry name" value="DUF3616"/>
</dbReference>
<dbReference type="Proteomes" id="UP001054820">
    <property type="component" value="Chromosome"/>
</dbReference>
<evidence type="ECO:0000259" key="1">
    <source>
        <dbReference type="Pfam" id="PF12275"/>
    </source>
</evidence>
<feature type="domain" description="DUF3616" evidence="1">
    <location>
        <begin position="46"/>
        <end position="326"/>
    </location>
</feature>